<feature type="domain" description="Heterokaryon incompatibility" evidence="1">
    <location>
        <begin position="1"/>
        <end position="97"/>
    </location>
</feature>
<dbReference type="PANTHER" id="PTHR24148">
    <property type="entry name" value="ANKYRIN REPEAT DOMAIN-CONTAINING PROTEIN 39 HOMOLOG-RELATED"/>
    <property type="match status" value="1"/>
</dbReference>
<name>A0A9P9E2R4_9HYPO</name>
<dbReference type="Pfam" id="PF06985">
    <property type="entry name" value="HET"/>
    <property type="match status" value="1"/>
</dbReference>
<comment type="caution">
    <text evidence="2">The sequence shown here is derived from an EMBL/GenBank/DDBJ whole genome shotgun (WGS) entry which is preliminary data.</text>
</comment>
<dbReference type="InterPro" id="IPR010730">
    <property type="entry name" value="HET"/>
</dbReference>
<dbReference type="PANTHER" id="PTHR24148:SF64">
    <property type="entry name" value="HETEROKARYON INCOMPATIBILITY DOMAIN-CONTAINING PROTEIN"/>
    <property type="match status" value="1"/>
</dbReference>
<organism evidence="2 3">
    <name type="scientific">Dactylonectria macrodidyma</name>
    <dbReference type="NCBI Taxonomy" id="307937"/>
    <lineage>
        <taxon>Eukaryota</taxon>
        <taxon>Fungi</taxon>
        <taxon>Dikarya</taxon>
        <taxon>Ascomycota</taxon>
        <taxon>Pezizomycotina</taxon>
        <taxon>Sordariomycetes</taxon>
        <taxon>Hypocreomycetidae</taxon>
        <taxon>Hypocreales</taxon>
        <taxon>Nectriaceae</taxon>
        <taxon>Dactylonectria</taxon>
    </lineage>
</organism>
<gene>
    <name evidence="2" type="ORF">EDB81DRAFT_660001</name>
</gene>
<dbReference type="Pfam" id="PF26639">
    <property type="entry name" value="Het-6_barrel"/>
    <property type="match status" value="1"/>
</dbReference>
<keyword evidence="3" id="KW-1185">Reference proteome</keyword>
<proteinExistence type="predicted"/>
<dbReference type="AlphaFoldDB" id="A0A9P9E2R4"/>
<dbReference type="EMBL" id="JAGMUV010000017">
    <property type="protein sequence ID" value="KAH7131259.1"/>
    <property type="molecule type" value="Genomic_DNA"/>
</dbReference>
<evidence type="ECO:0000313" key="3">
    <source>
        <dbReference type="Proteomes" id="UP000738349"/>
    </source>
</evidence>
<evidence type="ECO:0000259" key="1">
    <source>
        <dbReference type="Pfam" id="PF06985"/>
    </source>
</evidence>
<sequence>MMADIYLKARTTVSWLGEADDESDDAMELIRKFGDWSREHEGEIFNGEGEEPPDDGSIQTTTDFVEWLGFPIRKQNWPALWRFLERPYWTRVWIIQELAVRGPMPKASGILYCGTKQIERAQLDYFCGLILLMFISTPGNTLRTDTLELDEPLRSMLINGHPPGLTMAQTLAACTSTSKQNRTLDWLLRVTGRFEATDPRDKLYALLGLAGDGNMLKPDYSKSYDQVLMTFVSSQIERYNSLRVVLGNRYREMPSGPSWVPDLLSGEFHGGQGLVPAIDNDYFQSAGRREAVVLIDDTLNILSSRGVSVGEVDEAIGPLILAEKQFDPTVDSIWSISTSLGQDKFFEALRDLYNGLPESSRETFWRTLCLNGDWSDEDTVFPAPADFALKLRVAFGFDSIPADFVPRQPQAARYAAFVQPFVVSLKTALSNRTFITTKDGRMGVGSYLARPGDIVVVMFGAPFCLLLRPVGHQYRLVGDAYIHGIMHGELVEGLAQENEERFEII</sequence>
<dbReference type="InterPro" id="IPR052895">
    <property type="entry name" value="HetReg/Transcr_Mod"/>
</dbReference>
<reference evidence="2" key="1">
    <citation type="journal article" date="2021" name="Nat. Commun.">
        <title>Genetic determinants of endophytism in the Arabidopsis root mycobiome.</title>
        <authorList>
            <person name="Mesny F."/>
            <person name="Miyauchi S."/>
            <person name="Thiergart T."/>
            <person name="Pickel B."/>
            <person name="Atanasova L."/>
            <person name="Karlsson M."/>
            <person name="Huettel B."/>
            <person name="Barry K.W."/>
            <person name="Haridas S."/>
            <person name="Chen C."/>
            <person name="Bauer D."/>
            <person name="Andreopoulos W."/>
            <person name="Pangilinan J."/>
            <person name="LaButti K."/>
            <person name="Riley R."/>
            <person name="Lipzen A."/>
            <person name="Clum A."/>
            <person name="Drula E."/>
            <person name="Henrissat B."/>
            <person name="Kohler A."/>
            <person name="Grigoriev I.V."/>
            <person name="Martin F.M."/>
            <person name="Hacquard S."/>
        </authorList>
    </citation>
    <scope>NUCLEOTIDE SEQUENCE</scope>
    <source>
        <strain evidence="2">MPI-CAGE-AT-0147</strain>
    </source>
</reference>
<accession>A0A9P9E2R4</accession>
<protein>
    <recommendedName>
        <fullName evidence="1">Heterokaryon incompatibility domain-containing protein</fullName>
    </recommendedName>
</protein>
<dbReference type="Proteomes" id="UP000738349">
    <property type="component" value="Unassembled WGS sequence"/>
</dbReference>
<dbReference type="OrthoDB" id="3477286at2759"/>
<evidence type="ECO:0000313" key="2">
    <source>
        <dbReference type="EMBL" id="KAH7131259.1"/>
    </source>
</evidence>